<dbReference type="SUPFAM" id="SSF56519">
    <property type="entry name" value="Penicillin binding protein dimerisation domain"/>
    <property type="match status" value="1"/>
</dbReference>
<evidence type="ECO:0000313" key="9">
    <source>
        <dbReference type="Proteomes" id="UP001209083"/>
    </source>
</evidence>
<evidence type="ECO:0000256" key="5">
    <source>
        <dbReference type="SAM" id="Phobius"/>
    </source>
</evidence>
<gene>
    <name evidence="8" type="ORF">LWF01_05935</name>
</gene>
<feature type="domain" description="Penicillin-binding protein dimerisation" evidence="7">
    <location>
        <begin position="86"/>
        <end position="240"/>
    </location>
</feature>
<reference evidence="8 9" key="1">
    <citation type="submission" date="2023-05" db="EMBL/GenBank/DDBJ databases">
        <title>Lithophilousrod everest ZFBP1038 complete genpme.</title>
        <authorList>
            <person name="Tian M."/>
        </authorList>
    </citation>
    <scope>NUCLEOTIDE SEQUENCE [LARGE SCALE GENOMIC DNA]</scope>
    <source>
        <strain evidence="8 9">ZFBP1038</strain>
    </source>
</reference>
<dbReference type="Gene3D" id="3.30.450.330">
    <property type="match status" value="1"/>
</dbReference>
<dbReference type="InterPro" id="IPR001460">
    <property type="entry name" value="PCN-bd_Tpept"/>
</dbReference>
<evidence type="ECO:0000256" key="1">
    <source>
        <dbReference type="ARBA" id="ARBA00004370"/>
    </source>
</evidence>
<evidence type="ECO:0000259" key="6">
    <source>
        <dbReference type="Pfam" id="PF00905"/>
    </source>
</evidence>
<sequence length="614" mass="65011">MATQRRDPSTKRPQQSRKGKPAARGPLPAPVHRIKVGQPNKRMRWVITMVMIVFLVFCGRLVQIQGFDPSSLAAAALQKRLKVVKLPAERGEILAADGTTLATTVKRYTLVADQLNVSQYKDDEGKVLGAEVAAEQLAPLLETDADRLLPMLDGKKRWKVIAKGLSAEAWNRIDGLGIPGLTSTETQQRSYPNGAVAGNVTGFVGSDGSALAGLESSMNKELTGTDGSRQYERGVDGSMIPLGENSIKTPVNGKSVELTIDSAIQWYAQQQIAAQVKEAKAESGTVVVLDVKTGEILAAAEAPTVDPNDPGASDADDRGARVFGEIYEPGSTAKVVTAAALLEENLVESSTQFEVPYKWKAPNGEEFRDSHPHGVEKLTFAGIIGESSNTGTLIAGQKLTKKQRHNYLTKFGFGQPTGLNFPGASSGLLAGPDDWDGRTQYTVMFGQGVAATALQSASVFATIGNDGVRLTPKLVKSYIDPDGTRHDAAAQSGERVVSADTARMVTRMLEGVVNEGTGKLAAVPGYRVAGKTGTAQAPAAEGGGYDGYTASFIGMAPADNPQIVVASTLQRPRNGHYGGPVAGPVFQKVMSYALQARGVPPSGSEVKELPQTWK</sequence>
<organism evidence="8 9">
    <name type="scientific">Saxibacter everestensis</name>
    <dbReference type="NCBI Taxonomy" id="2909229"/>
    <lineage>
        <taxon>Bacteria</taxon>
        <taxon>Bacillati</taxon>
        <taxon>Actinomycetota</taxon>
        <taxon>Actinomycetes</taxon>
        <taxon>Micrococcales</taxon>
        <taxon>Brevibacteriaceae</taxon>
        <taxon>Saxibacter</taxon>
    </lineage>
</organism>
<keyword evidence="5" id="KW-0812">Transmembrane</keyword>
<dbReference type="Proteomes" id="UP001209083">
    <property type="component" value="Chromosome"/>
</dbReference>
<dbReference type="Pfam" id="PF03717">
    <property type="entry name" value="PBP_dimer"/>
    <property type="match status" value="1"/>
</dbReference>
<dbReference type="InterPro" id="IPR036138">
    <property type="entry name" value="PBP_dimer_sf"/>
</dbReference>
<keyword evidence="9" id="KW-1185">Reference proteome</keyword>
<feature type="transmembrane region" description="Helical" evidence="5">
    <location>
        <begin position="43"/>
        <end position="62"/>
    </location>
</feature>
<dbReference type="SUPFAM" id="SSF56601">
    <property type="entry name" value="beta-lactamase/transpeptidase-like"/>
    <property type="match status" value="1"/>
</dbReference>
<dbReference type="InterPro" id="IPR005311">
    <property type="entry name" value="PBP_dimer"/>
</dbReference>
<feature type="compositionally biased region" description="Basic and acidic residues" evidence="4">
    <location>
        <begin position="1"/>
        <end position="10"/>
    </location>
</feature>
<evidence type="ECO:0000313" key="8">
    <source>
        <dbReference type="EMBL" id="WGW13306.1"/>
    </source>
</evidence>
<proteinExistence type="inferred from homology"/>
<protein>
    <submittedName>
        <fullName evidence="8">Penicillin-binding protein 2</fullName>
    </submittedName>
</protein>
<dbReference type="EMBL" id="CP090958">
    <property type="protein sequence ID" value="WGW13306.1"/>
    <property type="molecule type" value="Genomic_DNA"/>
</dbReference>
<dbReference type="Gene3D" id="3.90.1310.10">
    <property type="entry name" value="Penicillin-binding protein 2a (Domain 2)"/>
    <property type="match status" value="1"/>
</dbReference>
<accession>A0ABY8QXY3</accession>
<comment type="subcellular location">
    <subcellularLocation>
        <location evidence="1">Membrane</location>
    </subcellularLocation>
</comment>
<dbReference type="InterPro" id="IPR050515">
    <property type="entry name" value="Beta-lactam/transpept"/>
</dbReference>
<keyword evidence="3 5" id="KW-0472">Membrane</keyword>
<dbReference type="PANTHER" id="PTHR30627">
    <property type="entry name" value="PEPTIDOGLYCAN D,D-TRANSPEPTIDASE"/>
    <property type="match status" value="1"/>
</dbReference>
<dbReference type="PANTHER" id="PTHR30627:SF1">
    <property type="entry name" value="PEPTIDOGLYCAN D,D-TRANSPEPTIDASE FTSI"/>
    <property type="match status" value="1"/>
</dbReference>
<feature type="domain" description="Penicillin-binding protein transpeptidase" evidence="6">
    <location>
        <begin position="284"/>
        <end position="590"/>
    </location>
</feature>
<evidence type="ECO:0000256" key="2">
    <source>
        <dbReference type="ARBA" id="ARBA00007171"/>
    </source>
</evidence>
<evidence type="ECO:0000256" key="3">
    <source>
        <dbReference type="ARBA" id="ARBA00023136"/>
    </source>
</evidence>
<dbReference type="InterPro" id="IPR012338">
    <property type="entry name" value="Beta-lactam/transpept-like"/>
</dbReference>
<comment type="similarity">
    <text evidence="2">Belongs to the transpeptidase family.</text>
</comment>
<dbReference type="Pfam" id="PF00905">
    <property type="entry name" value="Transpeptidase"/>
    <property type="match status" value="1"/>
</dbReference>
<evidence type="ECO:0000256" key="4">
    <source>
        <dbReference type="SAM" id="MobiDB-lite"/>
    </source>
</evidence>
<dbReference type="RefSeq" id="WP_349640122.1">
    <property type="nucleotide sequence ID" value="NZ_CP090958.1"/>
</dbReference>
<dbReference type="Gene3D" id="3.40.710.10">
    <property type="entry name" value="DD-peptidase/beta-lactamase superfamily"/>
    <property type="match status" value="1"/>
</dbReference>
<name>A0ABY8QXY3_9MICO</name>
<keyword evidence="5" id="KW-1133">Transmembrane helix</keyword>
<feature type="region of interest" description="Disordered" evidence="4">
    <location>
        <begin position="1"/>
        <end position="32"/>
    </location>
</feature>
<evidence type="ECO:0000259" key="7">
    <source>
        <dbReference type="Pfam" id="PF03717"/>
    </source>
</evidence>